<dbReference type="AlphaFoldDB" id="A0A6A4R7N9"/>
<evidence type="ECO:0000313" key="2">
    <source>
        <dbReference type="Proteomes" id="UP000447434"/>
    </source>
</evidence>
<dbReference type="Proteomes" id="UP000447434">
    <property type="component" value="Chromosome 1"/>
</dbReference>
<organism evidence="1 2">
    <name type="scientific">Lupinus albus</name>
    <name type="common">White lupine</name>
    <name type="synonym">Lupinus termis</name>
    <dbReference type="NCBI Taxonomy" id="3870"/>
    <lineage>
        <taxon>Eukaryota</taxon>
        <taxon>Viridiplantae</taxon>
        <taxon>Streptophyta</taxon>
        <taxon>Embryophyta</taxon>
        <taxon>Tracheophyta</taxon>
        <taxon>Spermatophyta</taxon>
        <taxon>Magnoliopsida</taxon>
        <taxon>eudicotyledons</taxon>
        <taxon>Gunneridae</taxon>
        <taxon>Pentapetalae</taxon>
        <taxon>rosids</taxon>
        <taxon>fabids</taxon>
        <taxon>Fabales</taxon>
        <taxon>Fabaceae</taxon>
        <taxon>Papilionoideae</taxon>
        <taxon>50 kb inversion clade</taxon>
        <taxon>genistoids sensu lato</taxon>
        <taxon>core genistoids</taxon>
        <taxon>Genisteae</taxon>
        <taxon>Lupinus</taxon>
    </lineage>
</organism>
<reference evidence="2" key="1">
    <citation type="journal article" date="2020" name="Nat. Commun.">
        <title>Genome sequence of the cluster root forming white lupin.</title>
        <authorList>
            <person name="Hufnagel B."/>
            <person name="Marques A."/>
            <person name="Soriano A."/>
            <person name="Marques L."/>
            <person name="Divol F."/>
            <person name="Doumas P."/>
            <person name="Sallet E."/>
            <person name="Mancinotti D."/>
            <person name="Carrere S."/>
            <person name="Marande W."/>
            <person name="Arribat S."/>
            <person name="Keller J."/>
            <person name="Huneau C."/>
            <person name="Blein T."/>
            <person name="Aime D."/>
            <person name="Laguerre M."/>
            <person name="Taylor J."/>
            <person name="Schubert V."/>
            <person name="Nelson M."/>
            <person name="Geu-Flores F."/>
            <person name="Crespi M."/>
            <person name="Gallardo-Guerrero K."/>
            <person name="Delaux P.-M."/>
            <person name="Salse J."/>
            <person name="Berges H."/>
            <person name="Guyot R."/>
            <person name="Gouzy J."/>
            <person name="Peret B."/>
        </authorList>
    </citation>
    <scope>NUCLEOTIDE SEQUENCE [LARGE SCALE GENOMIC DNA]</scope>
    <source>
        <strain evidence="2">cv. Amiga</strain>
    </source>
</reference>
<gene>
    <name evidence="1" type="ORF">Lalb_Chr01g0020491</name>
</gene>
<dbReference type="EMBL" id="WOCE01000001">
    <property type="protein sequence ID" value="KAE9621980.1"/>
    <property type="molecule type" value="Genomic_DNA"/>
</dbReference>
<evidence type="ECO:0000313" key="1">
    <source>
        <dbReference type="EMBL" id="KAE9621980.1"/>
    </source>
</evidence>
<proteinExistence type="predicted"/>
<sequence>MVDVYLVLDFSDFVFNIFLFLPQWRKIHYLILSVTTQLTRSVMLDAGHPRMQVDRPSGLLYKETFSPHF</sequence>
<keyword evidence="2" id="KW-1185">Reference proteome</keyword>
<protein>
    <submittedName>
        <fullName evidence="1">Uncharacterized protein</fullName>
    </submittedName>
</protein>
<comment type="caution">
    <text evidence="1">The sequence shown here is derived from an EMBL/GenBank/DDBJ whole genome shotgun (WGS) entry which is preliminary data.</text>
</comment>
<accession>A0A6A4R7N9</accession>
<name>A0A6A4R7N9_LUPAL</name>